<proteinExistence type="predicted"/>
<protein>
    <submittedName>
        <fullName evidence="1">Uncharacterized protein</fullName>
    </submittedName>
</protein>
<evidence type="ECO:0000313" key="3">
    <source>
        <dbReference type="Proteomes" id="UP000232149"/>
    </source>
</evidence>
<dbReference type="Proteomes" id="UP000232149">
    <property type="component" value="Unassembled WGS sequence"/>
</dbReference>
<dbReference type="EMBL" id="NPDV01000007">
    <property type="protein sequence ID" value="PJZ53486.1"/>
    <property type="molecule type" value="Genomic_DNA"/>
</dbReference>
<keyword evidence="3" id="KW-1185">Reference proteome</keyword>
<organism evidence="1 4">
    <name type="scientific">Leptospira adleri</name>
    <dbReference type="NCBI Taxonomy" id="2023186"/>
    <lineage>
        <taxon>Bacteria</taxon>
        <taxon>Pseudomonadati</taxon>
        <taxon>Spirochaetota</taxon>
        <taxon>Spirochaetia</taxon>
        <taxon>Leptospirales</taxon>
        <taxon>Leptospiraceae</taxon>
        <taxon>Leptospira</taxon>
    </lineage>
</organism>
<evidence type="ECO:0000313" key="4">
    <source>
        <dbReference type="Proteomes" id="UP000232188"/>
    </source>
</evidence>
<evidence type="ECO:0000313" key="2">
    <source>
        <dbReference type="EMBL" id="PJZ62261.1"/>
    </source>
</evidence>
<sequence length="68" mass="8346">MSFNPESFLFLVLFLERNKPNTESRQSTVIRFFGFLESKKVKSFFWKSKKSTRSNTKYQRIKFKRRIE</sequence>
<dbReference type="Proteomes" id="UP000232188">
    <property type="component" value="Unassembled WGS sequence"/>
</dbReference>
<name>A0A2M9YPL5_9LEPT</name>
<evidence type="ECO:0000313" key="1">
    <source>
        <dbReference type="EMBL" id="PJZ53486.1"/>
    </source>
</evidence>
<reference evidence="3 4" key="1">
    <citation type="submission" date="2017-07" db="EMBL/GenBank/DDBJ databases">
        <title>Leptospira spp. isolated from tropical soils.</title>
        <authorList>
            <person name="Thibeaux R."/>
            <person name="Iraola G."/>
            <person name="Ferres I."/>
            <person name="Bierque E."/>
            <person name="Girault D."/>
            <person name="Soupe-Gilbert M.-E."/>
            <person name="Picardeau M."/>
            <person name="Goarant C."/>
        </authorList>
    </citation>
    <scope>NUCLEOTIDE SEQUENCE [LARGE SCALE GENOMIC DNA]</scope>
    <source>
        <strain evidence="1 4">FH2-B-C1</strain>
        <strain evidence="2 3">FH2-B-D1</strain>
    </source>
</reference>
<accession>A0A2M9YPL5</accession>
<dbReference type="EMBL" id="NPDU01000019">
    <property type="protein sequence ID" value="PJZ62261.1"/>
    <property type="molecule type" value="Genomic_DNA"/>
</dbReference>
<dbReference type="AlphaFoldDB" id="A0A2M9YPL5"/>
<comment type="caution">
    <text evidence="1">The sequence shown here is derived from an EMBL/GenBank/DDBJ whole genome shotgun (WGS) entry which is preliminary data.</text>
</comment>
<gene>
    <name evidence="2" type="ORF">CH376_09325</name>
    <name evidence="1" type="ORF">CH380_09905</name>
</gene>